<evidence type="ECO:0000313" key="6">
    <source>
        <dbReference type="EMBL" id="KAK0063328.1"/>
    </source>
</evidence>
<sequence length="57" mass="6686">VRHESVTCNECEENGIRGIRWKCLNCDDYNLCSSCYHKDKHIIEHVFKRIKSSSDEG</sequence>
<keyword evidence="2 4" id="KW-0863">Zinc-finger</keyword>
<dbReference type="GO" id="GO:0008270">
    <property type="term" value="F:zinc ion binding"/>
    <property type="evidence" value="ECO:0007669"/>
    <property type="project" value="UniProtKB-KW"/>
</dbReference>
<dbReference type="FunFam" id="3.30.60.90:FF:000004">
    <property type="entry name" value="Putative E3 ubiquitin-protein ligase MIB2"/>
    <property type="match status" value="1"/>
</dbReference>
<evidence type="ECO:0000256" key="2">
    <source>
        <dbReference type="ARBA" id="ARBA00022771"/>
    </source>
</evidence>
<dbReference type="Proteomes" id="UP001233172">
    <property type="component" value="Unassembled WGS sequence"/>
</dbReference>
<dbReference type="PANTHER" id="PTHR24202:SF4">
    <property type="entry name" value="E3 UBIQUITIN-PROTEIN LIGASE MIB2-RELATED"/>
    <property type="match status" value="1"/>
</dbReference>
<comment type="caution">
    <text evidence="6">The sequence shown here is derived from an EMBL/GenBank/DDBJ whole genome shotgun (WGS) entry which is preliminary data.</text>
</comment>
<evidence type="ECO:0000256" key="1">
    <source>
        <dbReference type="ARBA" id="ARBA00022723"/>
    </source>
</evidence>
<gene>
    <name evidence="6" type="ORF">Bpfe_006969</name>
</gene>
<evidence type="ECO:0000313" key="7">
    <source>
        <dbReference type="Proteomes" id="UP001233172"/>
    </source>
</evidence>
<dbReference type="PROSITE" id="PS01357">
    <property type="entry name" value="ZF_ZZ_1"/>
    <property type="match status" value="1"/>
</dbReference>
<dbReference type="EMBL" id="JASAOG010000021">
    <property type="protein sequence ID" value="KAK0063328.1"/>
    <property type="molecule type" value="Genomic_DNA"/>
</dbReference>
<reference evidence="6" key="1">
    <citation type="journal article" date="2023" name="PLoS Negl. Trop. Dis.">
        <title>A genome sequence for Biomphalaria pfeifferi, the major vector snail for the human-infecting parasite Schistosoma mansoni.</title>
        <authorList>
            <person name="Bu L."/>
            <person name="Lu L."/>
            <person name="Laidemitt M.R."/>
            <person name="Zhang S.M."/>
            <person name="Mutuku M."/>
            <person name="Mkoji G."/>
            <person name="Steinauer M."/>
            <person name="Loker E.S."/>
        </authorList>
    </citation>
    <scope>NUCLEOTIDE SEQUENCE</scope>
    <source>
        <strain evidence="6">KasaAsao</strain>
    </source>
</reference>
<dbReference type="PANTHER" id="PTHR24202">
    <property type="entry name" value="E3 UBIQUITIN-PROTEIN LIGASE MIB2"/>
    <property type="match status" value="1"/>
</dbReference>
<dbReference type="InterPro" id="IPR043145">
    <property type="entry name" value="Znf_ZZ_sf"/>
</dbReference>
<keyword evidence="1" id="KW-0479">Metal-binding</keyword>
<feature type="non-terminal residue" evidence="6">
    <location>
        <position position="57"/>
    </location>
</feature>
<dbReference type="SUPFAM" id="SSF57850">
    <property type="entry name" value="RING/U-box"/>
    <property type="match status" value="1"/>
</dbReference>
<dbReference type="Pfam" id="PF00569">
    <property type="entry name" value="ZZ"/>
    <property type="match status" value="1"/>
</dbReference>
<dbReference type="GO" id="GO:0005737">
    <property type="term" value="C:cytoplasm"/>
    <property type="evidence" value="ECO:0007669"/>
    <property type="project" value="TreeGrafter"/>
</dbReference>
<name>A0AAD8BZ57_BIOPF</name>
<proteinExistence type="predicted"/>
<accession>A0AAD8BZ57</accession>
<feature type="domain" description="ZZ-type" evidence="5">
    <location>
        <begin position="3"/>
        <end position="55"/>
    </location>
</feature>
<feature type="non-terminal residue" evidence="6">
    <location>
        <position position="1"/>
    </location>
</feature>
<dbReference type="AlphaFoldDB" id="A0AAD8BZ57"/>
<evidence type="ECO:0000259" key="5">
    <source>
        <dbReference type="PROSITE" id="PS50135"/>
    </source>
</evidence>
<evidence type="ECO:0000256" key="3">
    <source>
        <dbReference type="ARBA" id="ARBA00022833"/>
    </source>
</evidence>
<organism evidence="6 7">
    <name type="scientific">Biomphalaria pfeifferi</name>
    <name type="common">Bloodfluke planorb</name>
    <name type="synonym">Freshwater snail</name>
    <dbReference type="NCBI Taxonomy" id="112525"/>
    <lineage>
        <taxon>Eukaryota</taxon>
        <taxon>Metazoa</taxon>
        <taxon>Spiralia</taxon>
        <taxon>Lophotrochozoa</taxon>
        <taxon>Mollusca</taxon>
        <taxon>Gastropoda</taxon>
        <taxon>Heterobranchia</taxon>
        <taxon>Euthyneura</taxon>
        <taxon>Panpulmonata</taxon>
        <taxon>Hygrophila</taxon>
        <taxon>Lymnaeoidea</taxon>
        <taxon>Planorbidae</taxon>
        <taxon>Biomphalaria</taxon>
    </lineage>
</organism>
<keyword evidence="7" id="KW-1185">Reference proteome</keyword>
<dbReference type="GO" id="GO:0016567">
    <property type="term" value="P:protein ubiquitination"/>
    <property type="evidence" value="ECO:0007669"/>
    <property type="project" value="TreeGrafter"/>
</dbReference>
<keyword evidence="3" id="KW-0862">Zinc</keyword>
<dbReference type="PROSITE" id="PS50135">
    <property type="entry name" value="ZF_ZZ_2"/>
    <property type="match status" value="1"/>
</dbReference>
<reference evidence="6" key="2">
    <citation type="submission" date="2023-04" db="EMBL/GenBank/DDBJ databases">
        <authorList>
            <person name="Bu L."/>
            <person name="Lu L."/>
            <person name="Laidemitt M.R."/>
            <person name="Zhang S.M."/>
            <person name="Mutuku M."/>
            <person name="Mkoji G."/>
            <person name="Steinauer M."/>
            <person name="Loker E.S."/>
        </authorList>
    </citation>
    <scope>NUCLEOTIDE SEQUENCE</scope>
    <source>
        <strain evidence="6">KasaAsao</strain>
        <tissue evidence="6">Whole Snail</tissue>
    </source>
</reference>
<dbReference type="Gene3D" id="3.30.60.90">
    <property type="match status" value="1"/>
</dbReference>
<dbReference type="InterPro" id="IPR000433">
    <property type="entry name" value="Znf_ZZ"/>
</dbReference>
<protein>
    <submittedName>
        <fullName evidence="6">E3 ubiquitin-protein ligase MIB2</fullName>
    </submittedName>
</protein>
<evidence type="ECO:0000256" key="4">
    <source>
        <dbReference type="PROSITE-ProRule" id="PRU00228"/>
    </source>
</evidence>
<dbReference type="SMART" id="SM00291">
    <property type="entry name" value="ZnF_ZZ"/>
    <property type="match status" value="1"/>
</dbReference>